<protein>
    <submittedName>
        <fullName evidence="1">Uncharacterized protein</fullName>
    </submittedName>
</protein>
<evidence type="ECO:0000313" key="2">
    <source>
        <dbReference type="Proteomes" id="UP000029448"/>
    </source>
</evidence>
<organism evidence="1 2">
    <name type="scientific">Acetobacter tropicalis</name>
    <dbReference type="NCBI Taxonomy" id="104102"/>
    <lineage>
        <taxon>Bacteria</taxon>
        <taxon>Pseudomonadati</taxon>
        <taxon>Pseudomonadota</taxon>
        <taxon>Alphaproteobacteria</taxon>
        <taxon>Acetobacterales</taxon>
        <taxon>Acetobacteraceae</taxon>
        <taxon>Acetobacter</taxon>
    </lineage>
</organism>
<evidence type="ECO:0000313" key="1">
    <source>
        <dbReference type="EMBL" id="KGB21466.1"/>
    </source>
</evidence>
<gene>
    <name evidence="1" type="ORF">AtDm6_2814</name>
</gene>
<name>A0A094ZFT8_9PROT</name>
<sequence>MASAFSSLADYVQGLGTSDASPLSVQDQYKLANDNFDTDYQAAMGGDYDALTRLQSESQTALSVDKQWLGSGTDYSKAYQDMLTKLQDIGNLGADTFTASLAKQLAEKQVDTMLQVKAEIKTMNATLQQLIRMQAVGARQQKAA</sequence>
<keyword evidence="2" id="KW-1185">Reference proteome</keyword>
<dbReference type="AlphaFoldDB" id="A0A094ZFT8"/>
<reference evidence="1 2" key="1">
    <citation type="submission" date="2014-06" db="EMBL/GenBank/DDBJ databases">
        <title>Functional and comparative genomic analyses of the Drosophila gut microbiota identify candidate symbiosis factors.</title>
        <authorList>
            <person name="Newell P.D."/>
            <person name="Chaston J.M."/>
            <person name="Douglas A.E."/>
        </authorList>
    </citation>
    <scope>NUCLEOTIDE SEQUENCE [LARGE SCALE GENOMIC DNA]</scope>
    <source>
        <strain evidence="1 2">DmCS_006</strain>
    </source>
</reference>
<dbReference type="Proteomes" id="UP000029448">
    <property type="component" value="Unassembled WGS sequence"/>
</dbReference>
<comment type="caution">
    <text evidence="1">The sequence shown here is derived from an EMBL/GenBank/DDBJ whole genome shotgun (WGS) entry which is preliminary data.</text>
</comment>
<dbReference type="PATRIC" id="fig|104102.7.peg.2780"/>
<accession>A0A094ZFT8</accession>
<dbReference type="EMBL" id="JOKM01000101">
    <property type="protein sequence ID" value="KGB21466.1"/>
    <property type="molecule type" value="Genomic_DNA"/>
</dbReference>
<proteinExistence type="predicted"/>